<gene>
    <name evidence="9" type="ORF">AFUS01_LOCUS42562</name>
</gene>
<keyword evidence="3 8" id="KW-0812">Transmembrane</keyword>
<dbReference type="EMBL" id="CAJVCH010567609">
    <property type="protein sequence ID" value="CAG7832904.1"/>
    <property type="molecule type" value="Genomic_DNA"/>
</dbReference>
<reference evidence="9" key="1">
    <citation type="submission" date="2021-06" db="EMBL/GenBank/DDBJ databases">
        <authorList>
            <person name="Hodson N. C."/>
            <person name="Mongue J. A."/>
            <person name="Jaron S. K."/>
        </authorList>
    </citation>
    <scope>NUCLEOTIDE SEQUENCE</scope>
</reference>
<dbReference type="PANTHER" id="PTHR42643">
    <property type="entry name" value="IONOTROPIC RECEPTOR 20A-RELATED"/>
    <property type="match status" value="1"/>
</dbReference>
<feature type="transmembrane region" description="Helical" evidence="8">
    <location>
        <begin position="289"/>
        <end position="312"/>
    </location>
</feature>
<keyword evidence="4 8" id="KW-1133">Transmembrane helix</keyword>
<dbReference type="OrthoDB" id="6364239at2759"/>
<protein>
    <recommendedName>
        <fullName evidence="11">Ionotropic receptor</fullName>
    </recommendedName>
</protein>
<feature type="transmembrane region" description="Helical" evidence="8">
    <location>
        <begin position="503"/>
        <end position="527"/>
    </location>
</feature>
<evidence type="ECO:0000256" key="8">
    <source>
        <dbReference type="SAM" id="Phobius"/>
    </source>
</evidence>
<comment type="subcellular location">
    <subcellularLocation>
        <location evidence="1">Cell membrane</location>
        <topology evidence="1">Multi-pass membrane protein</topology>
    </subcellularLocation>
</comment>
<dbReference type="AlphaFoldDB" id="A0A8J2PTM9"/>
<evidence type="ECO:0000256" key="2">
    <source>
        <dbReference type="ARBA" id="ARBA00022475"/>
    </source>
</evidence>
<evidence type="ECO:0000256" key="1">
    <source>
        <dbReference type="ARBA" id="ARBA00004651"/>
    </source>
</evidence>
<comment type="caution">
    <text evidence="9">The sequence shown here is derived from an EMBL/GenBank/DDBJ whole genome shotgun (WGS) entry which is preliminary data.</text>
</comment>
<organism evidence="9 10">
    <name type="scientific">Allacma fusca</name>
    <dbReference type="NCBI Taxonomy" id="39272"/>
    <lineage>
        <taxon>Eukaryota</taxon>
        <taxon>Metazoa</taxon>
        <taxon>Ecdysozoa</taxon>
        <taxon>Arthropoda</taxon>
        <taxon>Hexapoda</taxon>
        <taxon>Collembola</taxon>
        <taxon>Symphypleona</taxon>
        <taxon>Sminthuridae</taxon>
        <taxon>Allacma</taxon>
    </lineage>
</organism>
<accession>A0A8J2PTM9</accession>
<keyword evidence="5 8" id="KW-0472">Membrane</keyword>
<evidence type="ECO:0008006" key="11">
    <source>
        <dbReference type="Google" id="ProtNLM"/>
    </source>
</evidence>
<name>A0A8J2PTM9_9HEXA</name>
<evidence type="ECO:0000256" key="6">
    <source>
        <dbReference type="ARBA" id="ARBA00023170"/>
    </source>
</evidence>
<keyword evidence="7" id="KW-0325">Glycoprotein</keyword>
<feature type="transmembrane region" description="Helical" evidence="8">
    <location>
        <begin position="228"/>
        <end position="249"/>
    </location>
</feature>
<keyword evidence="10" id="KW-1185">Reference proteome</keyword>
<evidence type="ECO:0000256" key="7">
    <source>
        <dbReference type="ARBA" id="ARBA00023180"/>
    </source>
</evidence>
<keyword evidence="2" id="KW-1003">Cell membrane</keyword>
<proteinExistence type="predicted"/>
<dbReference type="Proteomes" id="UP000708208">
    <property type="component" value="Unassembled WGS sequence"/>
</dbReference>
<keyword evidence="6" id="KW-0675">Receptor</keyword>
<evidence type="ECO:0000256" key="4">
    <source>
        <dbReference type="ARBA" id="ARBA00022989"/>
    </source>
</evidence>
<dbReference type="PANTHER" id="PTHR42643:SF24">
    <property type="entry name" value="IONOTROPIC RECEPTOR 60A"/>
    <property type="match status" value="1"/>
</dbReference>
<dbReference type="GO" id="GO:0005886">
    <property type="term" value="C:plasma membrane"/>
    <property type="evidence" value="ECO:0007669"/>
    <property type="project" value="UniProtKB-SubCell"/>
</dbReference>
<feature type="transmembrane region" description="Helical" evidence="8">
    <location>
        <begin position="261"/>
        <end position="277"/>
    </location>
</feature>
<evidence type="ECO:0000256" key="3">
    <source>
        <dbReference type="ARBA" id="ARBA00022692"/>
    </source>
</evidence>
<dbReference type="InterPro" id="IPR052192">
    <property type="entry name" value="Insect_Ionotropic_Sensory_Rcpt"/>
</dbReference>
<evidence type="ECO:0000313" key="9">
    <source>
        <dbReference type="EMBL" id="CAG7832904.1"/>
    </source>
</evidence>
<sequence>MPKLSNQIYPSFKYFQLRSLLQFPFNTNPQLVHHIFIGQETLIQNIFQKADVMILQYKTGIVIPKNDKSAPIHFLQERGSPPKLTSFTSNQYGLARQGRFEILRMRHFNVISFILKIQVVRDQSGKPLGGVGYTFVKTFAKYYNSTFDFSHKGAKNNRQMQNGSWNGLLGTLMDSRADIGTWLGNTEKRHPYGDFTTPAVNIPLVFFTSLPRATVKWNGISFVFSNDVWLLIAISISLVFPLYYMNFWMSKLLKKDVVEDALYLSIILPICAILQEARNIPVKARNLSGLFLFYGIIIGTFFNSNLISFLTLPEFEHAPETPEELWKMLGYNIRFLNIPGAACDQFFSQTKTPMYVDIKKRMNTIPLSKMTQSMMETALGPKSVQINYDLIGLIDVAENLTLHPAFVPLKISRTPIFDLPISFVLRKYSMFTETVSHNVGKLQNTGHFKKWFDQTLDIVRGRGINWLKKVKAEGKNELLGHKIVTLTEEAMSSTTKPFTLVQFGLMFCLLLSGLSFGLVCFCIESLLSWSFKKTKLDMGGIVILVKHNPNCTDVENY</sequence>
<evidence type="ECO:0000256" key="5">
    <source>
        <dbReference type="ARBA" id="ARBA00023136"/>
    </source>
</evidence>
<evidence type="ECO:0000313" key="10">
    <source>
        <dbReference type="Proteomes" id="UP000708208"/>
    </source>
</evidence>